<dbReference type="Pfam" id="PF00096">
    <property type="entry name" value="zf-C2H2"/>
    <property type="match status" value="4"/>
</dbReference>
<comment type="subcellular location">
    <subcellularLocation>
        <location evidence="2">Nucleus</location>
    </subcellularLocation>
</comment>
<dbReference type="FunFam" id="3.30.160.60:FF:000688">
    <property type="entry name" value="zinc finger protein 197 isoform X1"/>
    <property type="match status" value="1"/>
</dbReference>
<keyword evidence="4" id="KW-0479">Metal-binding</keyword>
<comment type="function">
    <text evidence="1">May be involved in transcriptional regulation.</text>
</comment>
<evidence type="ECO:0000259" key="13">
    <source>
        <dbReference type="PROSITE" id="PS50157"/>
    </source>
</evidence>
<dbReference type="Gene3D" id="3.30.160.60">
    <property type="entry name" value="Classic Zinc Finger"/>
    <property type="match status" value="6"/>
</dbReference>
<name>A0ABD1FGW1_HYPHA</name>
<feature type="domain" description="C2H2-type" evidence="13">
    <location>
        <begin position="43"/>
        <end position="70"/>
    </location>
</feature>
<dbReference type="GO" id="GO:0003677">
    <property type="term" value="F:DNA binding"/>
    <property type="evidence" value="ECO:0007669"/>
    <property type="project" value="UniProtKB-KW"/>
</dbReference>
<dbReference type="GO" id="GO:0008270">
    <property type="term" value="F:zinc ion binding"/>
    <property type="evidence" value="ECO:0007669"/>
    <property type="project" value="UniProtKB-KW"/>
</dbReference>
<dbReference type="Proteomes" id="UP001566132">
    <property type="component" value="Unassembled WGS sequence"/>
</dbReference>
<dbReference type="SUPFAM" id="SSF57667">
    <property type="entry name" value="beta-beta-alpha zinc fingers"/>
    <property type="match status" value="4"/>
</dbReference>
<accession>A0ABD1FGW1</accession>
<evidence type="ECO:0000256" key="9">
    <source>
        <dbReference type="ARBA" id="ARBA00023125"/>
    </source>
</evidence>
<comment type="caution">
    <text evidence="14">The sequence shown here is derived from an EMBL/GenBank/DDBJ whole genome shotgun (WGS) entry which is preliminary data.</text>
</comment>
<gene>
    <name evidence="14" type="ORF">ABEB36_001382</name>
</gene>
<keyword evidence="8" id="KW-0805">Transcription regulation</keyword>
<evidence type="ECO:0000256" key="11">
    <source>
        <dbReference type="ARBA" id="ARBA00023242"/>
    </source>
</evidence>
<keyword evidence="5" id="KW-0677">Repeat</keyword>
<dbReference type="FunFam" id="3.30.160.60:FF:002288">
    <property type="entry name" value="Zinc finger protein 700"/>
    <property type="match status" value="1"/>
</dbReference>
<evidence type="ECO:0000256" key="4">
    <source>
        <dbReference type="ARBA" id="ARBA00022723"/>
    </source>
</evidence>
<evidence type="ECO:0000256" key="8">
    <source>
        <dbReference type="ARBA" id="ARBA00023015"/>
    </source>
</evidence>
<dbReference type="PANTHER" id="PTHR24379:SF121">
    <property type="entry name" value="C2H2-TYPE DOMAIN-CONTAINING PROTEIN"/>
    <property type="match status" value="1"/>
</dbReference>
<feature type="domain" description="C2H2-type" evidence="13">
    <location>
        <begin position="71"/>
        <end position="100"/>
    </location>
</feature>
<dbReference type="PANTHER" id="PTHR24379">
    <property type="entry name" value="KRAB AND ZINC FINGER DOMAIN-CONTAINING"/>
    <property type="match status" value="1"/>
</dbReference>
<evidence type="ECO:0000256" key="2">
    <source>
        <dbReference type="ARBA" id="ARBA00004123"/>
    </source>
</evidence>
<dbReference type="InterPro" id="IPR036236">
    <property type="entry name" value="Znf_C2H2_sf"/>
</dbReference>
<feature type="domain" description="C2H2-type" evidence="13">
    <location>
        <begin position="148"/>
        <end position="175"/>
    </location>
</feature>
<dbReference type="AlphaFoldDB" id="A0ABD1FGW1"/>
<evidence type="ECO:0000256" key="3">
    <source>
        <dbReference type="ARBA" id="ARBA00006991"/>
    </source>
</evidence>
<keyword evidence="11" id="KW-0539">Nucleus</keyword>
<dbReference type="GO" id="GO:0030674">
    <property type="term" value="F:protein-macromolecule adaptor activity"/>
    <property type="evidence" value="ECO:0007669"/>
    <property type="project" value="UniProtKB-ARBA"/>
</dbReference>
<evidence type="ECO:0000256" key="5">
    <source>
        <dbReference type="ARBA" id="ARBA00022737"/>
    </source>
</evidence>
<dbReference type="GO" id="GO:0005634">
    <property type="term" value="C:nucleus"/>
    <property type="evidence" value="ECO:0007669"/>
    <property type="project" value="UniProtKB-SubCell"/>
</dbReference>
<dbReference type="EMBL" id="JBDJPC010000001">
    <property type="protein sequence ID" value="KAL1517644.1"/>
    <property type="molecule type" value="Genomic_DNA"/>
</dbReference>
<evidence type="ECO:0000256" key="7">
    <source>
        <dbReference type="ARBA" id="ARBA00022833"/>
    </source>
</evidence>
<evidence type="ECO:0000256" key="6">
    <source>
        <dbReference type="ARBA" id="ARBA00022771"/>
    </source>
</evidence>
<evidence type="ECO:0000256" key="1">
    <source>
        <dbReference type="ARBA" id="ARBA00003767"/>
    </source>
</evidence>
<dbReference type="FunFam" id="3.30.160.60:FF:000065">
    <property type="entry name" value="B-cell CLL/lymphoma 6, member B"/>
    <property type="match status" value="1"/>
</dbReference>
<protein>
    <recommendedName>
        <fullName evidence="13">C2H2-type domain-containing protein</fullName>
    </recommendedName>
</protein>
<comment type="similarity">
    <text evidence="3">Belongs to the krueppel C2H2-type zinc-finger protein family.</text>
</comment>
<keyword evidence="9" id="KW-0238">DNA-binding</keyword>
<evidence type="ECO:0000313" key="15">
    <source>
        <dbReference type="Proteomes" id="UP001566132"/>
    </source>
</evidence>
<keyword evidence="15" id="KW-1185">Reference proteome</keyword>
<feature type="domain" description="C2H2-type" evidence="13">
    <location>
        <begin position="120"/>
        <end position="147"/>
    </location>
</feature>
<keyword evidence="10" id="KW-0804">Transcription</keyword>
<keyword evidence="7" id="KW-0862">Zinc</keyword>
<dbReference type="FunFam" id="3.30.160.60:FF:000161">
    <property type="entry name" value="Zinc finger protein 366"/>
    <property type="match status" value="1"/>
</dbReference>
<reference evidence="14 15" key="1">
    <citation type="submission" date="2024-05" db="EMBL/GenBank/DDBJ databases">
        <title>Genetic variation in Jamaican populations of the coffee berry borer (Hypothenemus hampei).</title>
        <authorList>
            <person name="Errbii M."/>
            <person name="Myrie A."/>
        </authorList>
    </citation>
    <scope>NUCLEOTIDE SEQUENCE [LARGE SCALE GENOMIC DNA]</scope>
    <source>
        <strain evidence="14">JA-Hopewell-2020-01-JO</strain>
        <tissue evidence="14">Whole body</tissue>
    </source>
</reference>
<dbReference type="PROSITE" id="PS50157">
    <property type="entry name" value="ZINC_FINGER_C2H2_2"/>
    <property type="match status" value="6"/>
</dbReference>
<proteinExistence type="inferred from homology"/>
<sequence length="246" mass="28869">MHSIKHSKDKKFKCPLCNYVSRGSNPYNFKSHLTYMHLKKFPYYCQDCGKGFKQLKTIQDHCNLHKGQKPYKCIVCAKSFTCEKYLNSHQVRNHHVSSEGEKSNQKHHVSRKTFKKPNSFLCDTCGQGFIEKSKLLKHIRVHNGDLPFVCNWCNKRFPQKDYLKTHERVHTGEKPYKCQFCGKSFGFHAPFRVHLRTHTGERPYKCHFCSKGFTTNQGLKLHLKNCPENLLHKMFAEESKNTLNDV</sequence>
<dbReference type="InterPro" id="IPR013087">
    <property type="entry name" value="Znf_C2H2_type"/>
</dbReference>
<feature type="domain" description="C2H2-type" evidence="13">
    <location>
        <begin position="176"/>
        <end position="203"/>
    </location>
</feature>
<evidence type="ECO:0000313" key="14">
    <source>
        <dbReference type="EMBL" id="KAL1517644.1"/>
    </source>
</evidence>
<dbReference type="SMART" id="SM00355">
    <property type="entry name" value="ZnF_C2H2"/>
    <property type="match status" value="7"/>
</dbReference>
<evidence type="ECO:0000256" key="10">
    <source>
        <dbReference type="ARBA" id="ARBA00023163"/>
    </source>
</evidence>
<evidence type="ECO:0000256" key="12">
    <source>
        <dbReference type="PROSITE-ProRule" id="PRU00042"/>
    </source>
</evidence>
<organism evidence="14 15">
    <name type="scientific">Hypothenemus hampei</name>
    <name type="common">Coffee berry borer</name>
    <dbReference type="NCBI Taxonomy" id="57062"/>
    <lineage>
        <taxon>Eukaryota</taxon>
        <taxon>Metazoa</taxon>
        <taxon>Ecdysozoa</taxon>
        <taxon>Arthropoda</taxon>
        <taxon>Hexapoda</taxon>
        <taxon>Insecta</taxon>
        <taxon>Pterygota</taxon>
        <taxon>Neoptera</taxon>
        <taxon>Endopterygota</taxon>
        <taxon>Coleoptera</taxon>
        <taxon>Polyphaga</taxon>
        <taxon>Cucujiformia</taxon>
        <taxon>Curculionidae</taxon>
        <taxon>Scolytinae</taxon>
        <taxon>Hypothenemus</taxon>
    </lineage>
</organism>
<dbReference type="PROSITE" id="PS00028">
    <property type="entry name" value="ZINC_FINGER_C2H2_1"/>
    <property type="match status" value="5"/>
</dbReference>
<feature type="domain" description="C2H2-type" evidence="13">
    <location>
        <begin position="204"/>
        <end position="232"/>
    </location>
</feature>
<keyword evidence="6 12" id="KW-0863">Zinc-finger</keyword>